<feature type="compositionally biased region" description="Polar residues" evidence="1">
    <location>
        <begin position="83"/>
        <end position="97"/>
    </location>
</feature>
<name>A0A6A6FEX7_9PEZI</name>
<gene>
    <name evidence="2" type="ORF">CERZMDRAFT_84975</name>
</gene>
<dbReference type="Proteomes" id="UP000799539">
    <property type="component" value="Unassembled WGS sequence"/>
</dbReference>
<keyword evidence="3" id="KW-1185">Reference proteome</keyword>
<dbReference type="AlphaFoldDB" id="A0A6A6FEX7"/>
<reference evidence="2" key="1">
    <citation type="journal article" date="2020" name="Stud. Mycol.">
        <title>101 Dothideomycetes genomes: a test case for predicting lifestyles and emergence of pathogens.</title>
        <authorList>
            <person name="Haridas S."/>
            <person name="Albert R."/>
            <person name="Binder M."/>
            <person name="Bloem J."/>
            <person name="Labutti K."/>
            <person name="Salamov A."/>
            <person name="Andreopoulos B."/>
            <person name="Baker S."/>
            <person name="Barry K."/>
            <person name="Bills G."/>
            <person name="Bluhm B."/>
            <person name="Cannon C."/>
            <person name="Castanera R."/>
            <person name="Culley D."/>
            <person name="Daum C."/>
            <person name="Ezra D."/>
            <person name="Gonzalez J."/>
            <person name="Henrissat B."/>
            <person name="Kuo A."/>
            <person name="Liang C."/>
            <person name="Lipzen A."/>
            <person name="Lutzoni F."/>
            <person name="Magnuson J."/>
            <person name="Mondo S."/>
            <person name="Nolan M."/>
            <person name="Ohm R."/>
            <person name="Pangilinan J."/>
            <person name="Park H.-J."/>
            <person name="Ramirez L."/>
            <person name="Alfaro M."/>
            <person name="Sun H."/>
            <person name="Tritt A."/>
            <person name="Yoshinaga Y."/>
            <person name="Zwiers L.-H."/>
            <person name="Turgeon B."/>
            <person name="Goodwin S."/>
            <person name="Spatafora J."/>
            <person name="Crous P."/>
            <person name="Grigoriev I."/>
        </authorList>
    </citation>
    <scope>NUCLEOTIDE SEQUENCE</scope>
    <source>
        <strain evidence="2">SCOH1-5</strain>
    </source>
</reference>
<evidence type="ECO:0000256" key="1">
    <source>
        <dbReference type="SAM" id="MobiDB-lite"/>
    </source>
</evidence>
<protein>
    <submittedName>
        <fullName evidence="2">Uncharacterized protein</fullName>
    </submittedName>
</protein>
<evidence type="ECO:0000313" key="3">
    <source>
        <dbReference type="Proteomes" id="UP000799539"/>
    </source>
</evidence>
<organism evidence="2 3">
    <name type="scientific">Cercospora zeae-maydis SCOH1-5</name>
    <dbReference type="NCBI Taxonomy" id="717836"/>
    <lineage>
        <taxon>Eukaryota</taxon>
        <taxon>Fungi</taxon>
        <taxon>Dikarya</taxon>
        <taxon>Ascomycota</taxon>
        <taxon>Pezizomycotina</taxon>
        <taxon>Dothideomycetes</taxon>
        <taxon>Dothideomycetidae</taxon>
        <taxon>Mycosphaerellales</taxon>
        <taxon>Mycosphaerellaceae</taxon>
        <taxon>Cercospora</taxon>
    </lineage>
</organism>
<evidence type="ECO:0000313" key="2">
    <source>
        <dbReference type="EMBL" id="KAF2212029.1"/>
    </source>
</evidence>
<sequence>MTVRRRKRSKDCGPDGQTCAYHWEGFGGSTFKARCIPDKKAASSPPVARRGSATPLDAPRTMQDKQQRNTNYHETANVPRGPTTISSLVPRNTSPERTGTPWGREYT</sequence>
<feature type="region of interest" description="Disordered" evidence="1">
    <location>
        <begin position="37"/>
        <end position="107"/>
    </location>
</feature>
<dbReference type="EMBL" id="ML992674">
    <property type="protein sequence ID" value="KAF2212029.1"/>
    <property type="molecule type" value="Genomic_DNA"/>
</dbReference>
<accession>A0A6A6FEX7</accession>
<proteinExistence type="predicted"/>